<evidence type="ECO:0000313" key="1">
    <source>
        <dbReference type="EMBL" id="QNP58864.1"/>
    </source>
</evidence>
<name>A0A7H0HE98_9BURK</name>
<dbReference type="AlphaFoldDB" id="A0A7H0HE98"/>
<gene>
    <name evidence="1" type="ORF">H9L24_18345</name>
</gene>
<proteinExistence type="predicted"/>
<dbReference type="EMBL" id="CP060790">
    <property type="protein sequence ID" value="QNP58864.1"/>
    <property type="molecule type" value="Genomic_DNA"/>
</dbReference>
<keyword evidence="2" id="KW-1185">Reference proteome</keyword>
<reference evidence="1 2" key="1">
    <citation type="submission" date="2020-08" db="EMBL/GenBank/DDBJ databases">
        <title>Genome sequence of Acidovorax monticola KACC 19171T.</title>
        <authorList>
            <person name="Hyun D.-W."/>
            <person name="Bae J.-W."/>
        </authorList>
    </citation>
    <scope>NUCLEOTIDE SEQUENCE [LARGE SCALE GENOMIC DNA]</scope>
    <source>
        <strain evidence="1 2">KACC 19171</strain>
    </source>
</reference>
<organism evidence="1 2">
    <name type="scientific">Paenacidovorax monticola</name>
    <dbReference type="NCBI Taxonomy" id="1926868"/>
    <lineage>
        <taxon>Bacteria</taxon>
        <taxon>Pseudomonadati</taxon>
        <taxon>Pseudomonadota</taxon>
        <taxon>Betaproteobacteria</taxon>
        <taxon>Burkholderiales</taxon>
        <taxon>Comamonadaceae</taxon>
        <taxon>Paenacidovorax</taxon>
    </lineage>
</organism>
<dbReference type="RefSeq" id="WP_187735849.1">
    <property type="nucleotide sequence ID" value="NZ_CP060790.1"/>
</dbReference>
<dbReference type="KEGG" id="amon:H9L24_18345"/>
<evidence type="ECO:0000313" key="2">
    <source>
        <dbReference type="Proteomes" id="UP000516057"/>
    </source>
</evidence>
<dbReference type="Proteomes" id="UP000516057">
    <property type="component" value="Chromosome"/>
</dbReference>
<protein>
    <submittedName>
        <fullName evidence="1">Uncharacterized protein</fullName>
    </submittedName>
</protein>
<accession>A0A7H0HE98</accession>
<sequence length="78" mass="8425">MSSFARNRRWIGAFIGGVLAVSVSMVSAAEPLVRFANGETISQEDFSAYLTKRVDLRSSARNVWGVEAALRDMALGGC</sequence>